<dbReference type="Proteomes" id="UP001595593">
    <property type="component" value="Unassembled WGS sequence"/>
</dbReference>
<comment type="subcellular location">
    <subcellularLocation>
        <location evidence="1">Cell membrane</location>
        <topology evidence="1">Multi-pass membrane protein</topology>
    </subcellularLocation>
</comment>
<keyword evidence="2" id="KW-1003">Cell membrane</keyword>
<organism evidence="7 8">
    <name type="scientific">Teichococcus globiformis</name>
    <dbReference type="NCBI Taxonomy" id="2307229"/>
    <lineage>
        <taxon>Bacteria</taxon>
        <taxon>Pseudomonadati</taxon>
        <taxon>Pseudomonadota</taxon>
        <taxon>Alphaproteobacteria</taxon>
        <taxon>Acetobacterales</taxon>
        <taxon>Roseomonadaceae</taxon>
        <taxon>Roseomonas</taxon>
    </lineage>
</organism>
<evidence type="ECO:0000256" key="1">
    <source>
        <dbReference type="ARBA" id="ARBA00004651"/>
    </source>
</evidence>
<evidence type="ECO:0000256" key="4">
    <source>
        <dbReference type="ARBA" id="ARBA00022989"/>
    </source>
</evidence>
<dbReference type="PANTHER" id="PTHR30086:SF20">
    <property type="entry name" value="ARGININE EXPORTER PROTEIN ARGO-RELATED"/>
    <property type="match status" value="1"/>
</dbReference>
<keyword evidence="4 6" id="KW-1133">Transmembrane helix</keyword>
<name>A0ABV7FXL0_9PROT</name>
<sequence length="210" mass="22281">MPELSTLFVFALASLALAVTPGPDMLLVASRSASQGRAAGFASLAGIQTGLFCHALAAALGLSQLFLAVPIAYDALRYAGAAYLLFLAWQAFRSGEATARPTNSAPRHSAGRMFRQGLLTNLLNPKVALFVLALFPQFLRPEAGSVTLQILVLATVLNVIGLAVNGLVILAASRMALRLSGRGRFRRFSQAFLGVVFAGLALRLVLDERR</sequence>
<evidence type="ECO:0000313" key="8">
    <source>
        <dbReference type="Proteomes" id="UP001595593"/>
    </source>
</evidence>
<dbReference type="EMBL" id="JBHRTN010000008">
    <property type="protein sequence ID" value="MFC3125144.1"/>
    <property type="molecule type" value="Genomic_DNA"/>
</dbReference>
<dbReference type="InterPro" id="IPR001123">
    <property type="entry name" value="LeuE-type"/>
</dbReference>
<comment type="caution">
    <text evidence="7">The sequence shown here is derived from an EMBL/GenBank/DDBJ whole genome shotgun (WGS) entry which is preliminary data.</text>
</comment>
<keyword evidence="5 6" id="KW-0472">Membrane</keyword>
<dbReference type="PANTHER" id="PTHR30086">
    <property type="entry name" value="ARGININE EXPORTER PROTEIN ARGO"/>
    <property type="match status" value="1"/>
</dbReference>
<reference evidence="8" key="1">
    <citation type="journal article" date="2019" name="Int. J. Syst. Evol. Microbiol.">
        <title>The Global Catalogue of Microorganisms (GCM) 10K type strain sequencing project: providing services to taxonomists for standard genome sequencing and annotation.</title>
        <authorList>
            <consortium name="The Broad Institute Genomics Platform"/>
            <consortium name="The Broad Institute Genome Sequencing Center for Infectious Disease"/>
            <person name="Wu L."/>
            <person name="Ma J."/>
        </authorList>
    </citation>
    <scope>NUCLEOTIDE SEQUENCE [LARGE SCALE GENOMIC DNA]</scope>
    <source>
        <strain evidence="8">KCTC 52094</strain>
    </source>
</reference>
<evidence type="ECO:0000256" key="6">
    <source>
        <dbReference type="SAM" id="Phobius"/>
    </source>
</evidence>
<feature type="transmembrane region" description="Helical" evidence="6">
    <location>
        <begin position="188"/>
        <end position="206"/>
    </location>
</feature>
<feature type="transmembrane region" description="Helical" evidence="6">
    <location>
        <begin position="151"/>
        <end position="176"/>
    </location>
</feature>
<feature type="transmembrane region" description="Helical" evidence="6">
    <location>
        <begin position="42"/>
        <end position="63"/>
    </location>
</feature>
<evidence type="ECO:0000256" key="2">
    <source>
        <dbReference type="ARBA" id="ARBA00022475"/>
    </source>
</evidence>
<gene>
    <name evidence="7" type="ORF">ACFOD4_08735</name>
</gene>
<dbReference type="RefSeq" id="WP_379595641.1">
    <property type="nucleotide sequence ID" value="NZ_JBHRTN010000008.1"/>
</dbReference>
<keyword evidence="8" id="KW-1185">Reference proteome</keyword>
<accession>A0ABV7FXL0</accession>
<proteinExistence type="predicted"/>
<evidence type="ECO:0000256" key="3">
    <source>
        <dbReference type="ARBA" id="ARBA00022692"/>
    </source>
</evidence>
<feature type="transmembrane region" description="Helical" evidence="6">
    <location>
        <begin position="122"/>
        <end position="139"/>
    </location>
</feature>
<evidence type="ECO:0000313" key="7">
    <source>
        <dbReference type="EMBL" id="MFC3125144.1"/>
    </source>
</evidence>
<protein>
    <submittedName>
        <fullName evidence="7">LysE family translocator</fullName>
    </submittedName>
</protein>
<evidence type="ECO:0000256" key="5">
    <source>
        <dbReference type="ARBA" id="ARBA00023136"/>
    </source>
</evidence>
<dbReference type="Pfam" id="PF01810">
    <property type="entry name" value="LysE"/>
    <property type="match status" value="1"/>
</dbReference>
<keyword evidence="3 6" id="KW-0812">Transmembrane</keyword>
<dbReference type="PIRSF" id="PIRSF006324">
    <property type="entry name" value="LeuE"/>
    <property type="match status" value="1"/>
</dbReference>